<dbReference type="OrthoDB" id="9782387at2"/>
<dbReference type="Proteomes" id="UP000294545">
    <property type="component" value="Unassembled WGS sequence"/>
</dbReference>
<gene>
    <name evidence="8" type="ORF">EDC19_0037</name>
</gene>
<evidence type="ECO:0000259" key="7">
    <source>
        <dbReference type="PROSITE" id="PS51918"/>
    </source>
</evidence>
<name>A0A4R1N246_9FIRM</name>
<dbReference type="RefSeq" id="WP_132278730.1">
    <property type="nucleotide sequence ID" value="NZ_SMGQ01000001.1"/>
</dbReference>
<dbReference type="CDD" id="cd01335">
    <property type="entry name" value="Radical_SAM"/>
    <property type="match status" value="1"/>
</dbReference>
<evidence type="ECO:0000256" key="1">
    <source>
        <dbReference type="ARBA" id="ARBA00001966"/>
    </source>
</evidence>
<evidence type="ECO:0000256" key="4">
    <source>
        <dbReference type="ARBA" id="ARBA00022723"/>
    </source>
</evidence>
<evidence type="ECO:0000256" key="2">
    <source>
        <dbReference type="ARBA" id="ARBA00022485"/>
    </source>
</evidence>
<dbReference type="SUPFAM" id="SSF102114">
    <property type="entry name" value="Radical SAM enzymes"/>
    <property type="match status" value="1"/>
</dbReference>
<dbReference type="PANTHER" id="PTHR30352:SF13">
    <property type="entry name" value="GLYCYL-RADICAL ENZYME ACTIVATING ENZYME YJJW-RELATED"/>
    <property type="match status" value="1"/>
</dbReference>
<keyword evidence="9" id="KW-1185">Reference proteome</keyword>
<protein>
    <submittedName>
        <fullName evidence="8">Pyruvate formate lyase activating enzyme</fullName>
    </submittedName>
</protein>
<dbReference type="PANTHER" id="PTHR30352">
    <property type="entry name" value="PYRUVATE FORMATE-LYASE-ACTIVATING ENZYME"/>
    <property type="match status" value="1"/>
</dbReference>
<dbReference type="Gene3D" id="3.20.20.70">
    <property type="entry name" value="Aldolase class I"/>
    <property type="match status" value="1"/>
</dbReference>
<keyword evidence="5" id="KW-0408">Iron</keyword>
<dbReference type="GO" id="GO:0046872">
    <property type="term" value="F:metal ion binding"/>
    <property type="evidence" value="ECO:0007669"/>
    <property type="project" value="UniProtKB-KW"/>
</dbReference>
<dbReference type="GO" id="GO:0051539">
    <property type="term" value="F:4 iron, 4 sulfur cluster binding"/>
    <property type="evidence" value="ECO:0007669"/>
    <property type="project" value="UniProtKB-KW"/>
</dbReference>
<organism evidence="8 9">
    <name type="scientific">Natranaerovirga hydrolytica</name>
    <dbReference type="NCBI Taxonomy" id="680378"/>
    <lineage>
        <taxon>Bacteria</taxon>
        <taxon>Bacillati</taxon>
        <taxon>Bacillota</taxon>
        <taxon>Clostridia</taxon>
        <taxon>Lachnospirales</taxon>
        <taxon>Natranaerovirgaceae</taxon>
        <taxon>Natranaerovirga</taxon>
    </lineage>
</organism>
<keyword evidence="6" id="KW-0411">Iron-sulfur</keyword>
<dbReference type="PROSITE" id="PS51257">
    <property type="entry name" value="PROKAR_LIPOPROTEIN"/>
    <property type="match status" value="1"/>
</dbReference>
<proteinExistence type="predicted"/>
<evidence type="ECO:0000313" key="9">
    <source>
        <dbReference type="Proteomes" id="UP000294545"/>
    </source>
</evidence>
<dbReference type="AlphaFoldDB" id="A0A4R1N246"/>
<dbReference type="Pfam" id="PF04055">
    <property type="entry name" value="Radical_SAM"/>
    <property type="match status" value="1"/>
</dbReference>
<comment type="caution">
    <text evidence="8">The sequence shown here is derived from an EMBL/GenBank/DDBJ whole genome shotgun (WGS) entry which is preliminary data.</text>
</comment>
<evidence type="ECO:0000256" key="5">
    <source>
        <dbReference type="ARBA" id="ARBA00023004"/>
    </source>
</evidence>
<sequence>MKIQGLVKTTLVDFPGHLACSIFLGGCNFLCPFCHNKSLVLSDCMTENLDENYIFDFLEKRMGILEGVCITGGEPTVHKDLYNFINKIKQLGYQVKLDTNGTHPNLMTSLISDNLIDYVAMDIKNSPQKYVQTVGLNQYDLENIYQSVNVLLKNNVPYEFRTTIVKEFHTKDDIVSIGEWVQGCNDYYLQSFHPSENQIVDGFSSYSKETLESYKDILKKYVYNVHLRGI</sequence>
<evidence type="ECO:0000256" key="3">
    <source>
        <dbReference type="ARBA" id="ARBA00022691"/>
    </source>
</evidence>
<comment type="cofactor">
    <cofactor evidence="1">
        <name>[4Fe-4S] cluster</name>
        <dbReference type="ChEBI" id="CHEBI:49883"/>
    </cofactor>
</comment>
<reference evidence="8 9" key="1">
    <citation type="submission" date="2019-03" db="EMBL/GenBank/DDBJ databases">
        <title>Genomic Encyclopedia of Type Strains, Phase IV (KMG-IV): sequencing the most valuable type-strain genomes for metagenomic binning, comparative biology and taxonomic classification.</title>
        <authorList>
            <person name="Goeker M."/>
        </authorList>
    </citation>
    <scope>NUCLEOTIDE SEQUENCE [LARGE SCALE GENOMIC DNA]</scope>
    <source>
        <strain evidence="8 9">DSM 24176</strain>
    </source>
</reference>
<dbReference type="InterPro" id="IPR034457">
    <property type="entry name" value="Organic_radical-activating"/>
</dbReference>
<dbReference type="SFLD" id="SFLDG01094">
    <property type="entry name" value="Uncharacterised_Radical_SAM_Su"/>
    <property type="match status" value="1"/>
</dbReference>
<keyword evidence="4" id="KW-0479">Metal-binding</keyword>
<keyword evidence="2" id="KW-0004">4Fe-4S</keyword>
<dbReference type="InterPro" id="IPR012840">
    <property type="entry name" value="NrdG2"/>
</dbReference>
<dbReference type="SFLD" id="SFLDG01067">
    <property type="entry name" value="SPASM/twitch_domain_containing"/>
    <property type="match status" value="1"/>
</dbReference>
<keyword evidence="8" id="KW-0670">Pyruvate</keyword>
<accession>A0A4R1N246</accession>
<evidence type="ECO:0000313" key="8">
    <source>
        <dbReference type="EMBL" id="TCL00057.1"/>
    </source>
</evidence>
<evidence type="ECO:0000256" key="6">
    <source>
        <dbReference type="ARBA" id="ARBA00023014"/>
    </source>
</evidence>
<dbReference type="SFLD" id="SFLDS00029">
    <property type="entry name" value="Radical_SAM"/>
    <property type="match status" value="1"/>
</dbReference>
<keyword evidence="8" id="KW-0456">Lyase</keyword>
<dbReference type="InterPro" id="IPR013785">
    <property type="entry name" value="Aldolase_TIM"/>
</dbReference>
<dbReference type="GO" id="GO:0016829">
    <property type="term" value="F:lyase activity"/>
    <property type="evidence" value="ECO:0007669"/>
    <property type="project" value="UniProtKB-KW"/>
</dbReference>
<dbReference type="EMBL" id="SMGQ01000001">
    <property type="protein sequence ID" value="TCL00057.1"/>
    <property type="molecule type" value="Genomic_DNA"/>
</dbReference>
<dbReference type="PROSITE" id="PS51918">
    <property type="entry name" value="RADICAL_SAM"/>
    <property type="match status" value="1"/>
</dbReference>
<dbReference type="NCBIfam" id="TIGR02495">
    <property type="entry name" value="NrdG2"/>
    <property type="match status" value="1"/>
</dbReference>
<feature type="domain" description="Radical SAM core" evidence="7">
    <location>
        <begin position="12"/>
        <end position="228"/>
    </location>
</feature>
<keyword evidence="3" id="KW-0949">S-adenosyl-L-methionine</keyword>
<dbReference type="InterPro" id="IPR007197">
    <property type="entry name" value="rSAM"/>
</dbReference>
<dbReference type="InterPro" id="IPR058240">
    <property type="entry name" value="rSAM_sf"/>
</dbReference>